<dbReference type="Proteomes" id="UP000002035">
    <property type="component" value="Unassembled WGS sequence"/>
</dbReference>
<feature type="compositionally biased region" description="Low complexity" evidence="1">
    <location>
        <begin position="1"/>
        <end position="18"/>
    </location>
</feature>
<dbReference type="VEuPathDB" id="FungiDB:MCYG_04123"/>
<evidence type="ECO:0000313" key="3">
    <source>
        <dbReference type="Proteomes" id="UP000002035"/>
    </source>
</evidence>
<evidence type="ECO:0000256" key="1">
    <source>
        <dbReference type="SAM" id="MobiDB-lite"/>
    </source>
</evidence>
<proteinExistence type="predicted"/>
<dbReference type="EMBL" id="DS995704">
    <property type="protein sequence ID" value="EEQ31304.1"/>
    <property type="molecule type" value="Genomic_DNA"/>
</dbReference>
<accession>C5FN68</accession>
<feature type="region of interest" description="Disordered" evidence="1">
    <location>
        <begin position="1"/>
        <end position="22"/>
    </location>
</feature>
<dbReference type="HOGENOM" id="CLU_1189654_0_0_1"/>
<dbReference type="OMA" id="SHFRTHE"/>
<dbReference type="STRING" id="554155.C5FN68"/>
<keyword evidence="3" id="KW-1185">Reference proteome</keyword>
<organism evidence="2 3">
    <name type="scientific">Arthroderma otae (strain ATCC MYA-4605 / CBS 113480)</name>
    <name type="common">Microsporum canis</name>
    <dbReference type="NCBI Taxonomy" id="554155"/>
    <lineage>
        <taxon>Eukaryota</taxon>
        <taxon>Fungi</taxon>
        <taxon>Dikarya</taxon>
        <taxon>Ascomycota</taxon>
        <taxon>Pezizomycotina</taxon>
        <taxon>Eurotiomycetes</taxon>
        <taxon>Eurotiomycetidae</taxon>
        <taxon>Onygenales</taxon>
        <taxon>Arthrodermataceae</taxon>
        <taxon>Microsporum</taxon>
    </lineage>
</organism>
<evidence type="ECO:0008006" key="4">
    <source>
        <dbReference type="Google" id="ProtNLM"/>
    </source>
</evidence>
<evidence type="ECO:0000313" key="2">
    <source>
        <dbReference type="EMBL" id="EEQ31304.1"/>
    </source>
</evidence>
<feature type="region of interest" description="Disordered" evidence="1">
    <location>
        <begin position="183"/>
        <end position="225"/>
    </location>
</feature>
<dbReference type="eggNOG" id="ENOG502SXMF">
    <property type="taxonomic scope" value="Eukaryota"/>
</dbReference>
<reference evidence="3" key="1">
    <citation type="journal article" date="2012" name="MBio">
        <title>Comparative genome analysis of Trichophyton rubrum and related dermatophytes reveals candidate genes involved in infection.</title>
        <authorList>
            <person name="Martinez D.A."/>
            <person name="Oliver B.G."/>
            <person name="Graeser Y."/>
            <person name="Goldberg J.M."/>
            <person name="Li W."/>
            <person name="Martinez-Rossi N.M."/>
            <person name="Monod M."/>
            <person name="Shelest E."/>
            <person name="Barton R.C."/>
            <person name="Birch E."/>
            <person name="Brakhage A.A."/>
            <person name="Chen Z."/>
            <person name="Gurr S.J."/>
            <person name="Heiman D."/>
            <person name="Heitman J."/>
            <person name="Kosti I."/>
            <person name="Rossi A."/>
            <person name="Saif S."/>
            <person name="Samalova M."/>
            <person name="Saunders C.W."/>
            <person name="Shea T."/>
            <person name="Summerbell R.C."/>
            <person name="Xu J."/>
            <person name="Young S."/>
            <person name="Zeng Q."/>
            <person name="Birren B.W."/>
            <person name="Cuomo C.A."/>
            <person name="White T.C."/>
        </authorList>
    </citation>
    <scope>NUCLEOTIDE SEQUENCE [LARGE SCALE GENOMIC DNA]</scope>
    <source>
        <strain evidence="3">ATCC MYA-4605 / CBS 113480</strain>
    </source>
</reference>
<gene>
    <name evidence="2" type="ORF">MCYG_04123</name>
</gene>
<sequence length="225" mass="25574">MIVSICPSQSMPSSSSIDSPEKGPHIYISRPKILHQNDGGPVVALPAPFPDHDEKVDPFALKCIFAGIFECDKSFEDPEDWKLHVTSHLMSHPPPSKVSCIVCKQAFSNPQHQPQQLQHQHHHQPVGGEAWQNMLDHVLDEHPRWGACCQVEPCPDFDLMRHMYCMGIISTEQFKLLQLTRETPPHLPQNGSAAEPYFIQTSSRRERRQRRPRLSNACPRSKINP</sequence>
<dbReference type="GeneID" id="9224455"/>
<dbReference type="AlphaFoldDB" id="C5FN68"/>
<protein>
    <recommendedName>
        <fullName evidence="4">C2H2-type domain-containing protein</fullName>
    </recommendedName>
</protein>
<dbReference type="OrthoDB" id="409136at2759"/>
<dbReference type="RefSeq" id="XP_002846386.1">
    <property type="nucleotide sequence ID" value="XM_002846340.1"/>
</dbReference>
<name>C5FN68_ARTOC</name>